<reference evidence="1" key="1">
    <citation type="submission" date="2018-02" db="EMBL/GenBank/DDBJ databases">
        <title>Rhizophora mucronata_Transcriptome.</title>
        <authorList>
            <person name="Meera S.P."/>
            <person name="Sreeshan A."/>
            <person name="Augustine A."/>
        </authorList>
    </citation>
    <scope>NUCLEOTIDE SEQUENCE</scope>
    <source>
        <tissue evidence="1">Leaf</tissue>
    </source>
</reference>
<proteinExistence type="predicted"/>
<sequence>MIDVMAQGNLSNLGLECNLYAGSLHNCWNRLTSSALISQKVSLLKRAMEKTFGVAVACQVTIFLSLSV</sequence>
<name>A0A2P2J4S1_RHIMU</name>
<accession>A0A2P2J4S1</accession>
<dbReference type="AlphaFoldDB" id="A0A2P2J4S1"/>
<organism evidence="1">
    <name type="scientific">Rhizophora mucronata</name>
    <name type="common">Asiatic mangrove</name>
    <dbReference type="NCBI Taxonomy" id="61149"/>
    <lineage>
        <taxon>Eukaryota</taxon>
        <taxon>Viridiplantae</taxon>
        <taxon>Streptophyta</taxon>
        <taxon>Embryophyta</taxon>
        <taxon>Tracheophyta</taxon>
        <taxon>Spermatophyta</taxon>
        <taxon>Magnoliopsida</taxon>
        <taxon>eudicotyledons</taxon>
        <taxon>Gunneridae</taxon>
        <taxon>Pentapetalae</taxon>
        <taxon>rosids</taxon>
        <taxon>fabids</taxon>
        <taxon>Malpighiales</taxon>
        <taxon>Rhizophoraceae</taxon>
        <taxon>Rhizophora</taxon>
    </lineage>
</organism>
<protein>
    <submittedName>
        <fullName evidence="1">Uncharacterized protein</fullName>
    </submittedName>
</protein>
<evidence type="ECO:0000313" key="1">
    <source>
        <dbReference type="EMBL" id="MBW88449.1"/>
    </source>
</evidence>
<dbReference type="EMBL" id="GGEC01007966">
    <property type="protein sequence ID" value="MBW88449.1"/>
    <property type="molecule type" value="Transcribed_RNA"/>
</dbReference>